<evidence type="ECO:0000313" key="2">
    <source>
        <dbReference type="EMBL" id="SKC72024.1"/>
    </source>
</evidence>
<keyword evidence="1" id="KW-0812">Transmembrane</keyword>
<evidence type="ECO:0000313" key="3">
    <source>
        <dbReference type="Proteomes" id="UP000190285"/>
    </source>
</evidence>
<dbReference type="EMBL" id="FUZT01000006">
    <property type="protein sequence ID" value="SKC72024.1"/>
    <property type="molecule type" value="Genomic_DNA"/>
</dbReference>
<organism evidence="2 3">
    <name type="scientific">Maledivibacter halophilus</name>
    <dbReference type="NCBI Taxonomy" id="36842"/>
    <lineage>
        <taxon>Bacteria</taxon>
        <taxon>Bacillati</taxon>
        <taxon>Bacillota</taxon>
        <taxon>Clostridia</taxon>
        <taxon>Peptostreptococcales</taxon>
        <taxon>Caminicellaceae</taxon>
        <taxon>Maledivibacter</taxon>
    </lineage>
</organism>
<protein>
    <submittedName>
        <fullName evidence="2">Uncharacterized protein</fullName>
    </submittedName>
</protein>
<keyword evidence="1" id="KW-1133">Transmembrane helix</keyword>
<feature type="transmembrane region" description="Helical" evidence="1">
    <location>
        <begin position="28"/>
        <end position="50"/>
    </location>
</feature>
<keyword evidence="1" id="KW-0472">Membrane</keyword>
<dbReference type="AlphaFoldDB" id="A0A1T5L7V8"/>
<dbReference type="RefSeq" id="WP_170917399.1">
    <property type="nucleotide sequence ID" value="NZ_FUZT01000006.1"/>
</dbReference>
<keyword evidence="3" id="KW-1185">Reference proteome</keyword>
<sequence>MKSLIPVLLFLALFVSMSLVFFELLGILGMLILLGITIIMCTGWIVSTIINCCSKNEK</sequence>
<accession>A0A1T5L7V8</accession>
<reference evidence="2 3" key="1">
    <citation type="submission" date="2017-02" db="EMBL/GenBank/DDBJ databases">
        <authorList>
            <person name="Peterson S.W."/>
        </authorList>
    </citation>
    <scope>NUCLEOTIDE SEQUENCE [LARGE SCALE GENOMIC DNA]</scope>
    <source>
        <strain evidence="2 3">M1</strain>
    </source>
</reference>
<evidence type="ECO:0000256" key="1">
    <source>
        <dbReference type="SAM" id="Phobius"/>
    </source>
</evidence>
<dbReference type="Proteomes" id="UP000190285">
    <property type="component" value="Unassembled WGS sequence"/>
</dbReference>
<name>A0A1T5L7V8_9FIRM</name>
<proteinExistence type="predicted"/>
<gene>
    <name evidence="2" type="ORF">SAMN02194393_02551</name>
</gene>